<protein>
    <submittedName>
        <fullName evidence="1">Uncharacterized protein</fullName>
    </submittedName>
</protein>
<evidence type="ECO:0000313" key="1">
    <source>
        <dbReference type="EMBL" id="CAB5500045.1"/>
    </source>
</evidence>
<reference evidence="1" key="1">
    <citation type="submission" date="2020-05" db="EMBL/GenBank/DDBJ databases">
        <authorList>
            <person name="Petersen J."/>
            <person name="Sayavedra L."/>
        </authorList>
    </citation>
    <scope>NUCLEOTIDE SEQUENCE</scope>
    <source>
        <strain evidence="1">B azoricus SOX Menez Gwen</strain>
    </source>
</reference>
<accession>A0ACA8ZPU9</accession>
<dbReference type="Proteomes" id="UP000635628">
    <property type="component" value="Unassembled WGS sequence"/>
</dbReference>
<sequence>MVLTIITNKYRDNKIMKIKFFNSIIILLLTFSSASSAITVSKGTTYEVIEPDLLLEIQQKAKQVDWKKLQRNMKLAQDIARLPIAQEDRSYYHTPITTLPFEVKDKNGKVLYPKGFKFNPLKYTTLPNQLIVLGSPRHLKMVSSFSSLVSLDDTLLIANMNARVFIEKTNKRAFLLTKNAIQRLGVKSVPAVISQQGDKFLIQEYKVRSE</sequence>
<evidence type="ECO:0000313" key="2">
    <source>
        <dbReference type="Proteomes" id="UP000635628"/>
    </source>
</evidence>
<keyword evidence="2" id="KW-1185">Reference proteome</keyword>
<dbReference type="EMBL" id="CAESAP020000172">
    <property type="protein sequence ID" value="CAB5500045.1"/>
    <property type="molecule type" value="Genomic_DNA"/>
</dbReference>
<proteinExistence type="predicted"/>
<comment type="caution">
    <text evidence="1">The sequence shown here is derived from an EMBL/GenBank/DDBJ whole genome shotgun (WGS) entry which is preliminary data.</text>
</comment>
<organism evidence="1 2">
    <name type="scientific">Bathymodiolus azoricus thioautotrophic gill symbiont</name>
    <dbReference type="NCBI Taxonomy" id="235205"/>
    <lineage>
        <taxon>Bacteria</taxon>
        <taxon>Pseudomonadati</taxon>
        <taxon>Pseudomonadota</taxon>
        <taxon>Gammaproteobacteria</taxon>
        <taxon>sulfur-oxidizing symbionts</taxon>
    </lineage>
</organism>
<gene>
    <name evidence="1" type="ORF">AZO1586R_1033</name>
</gene>
<name>A0ACA8ZPU9_9GAMM</name>